<feature type="transmembrane region" description="Helical" evidence="4">
    <location>
        <begin position="56"/>
        <end position="77"/>
    </location>
</feature>
<reference evidence="6" key="2">
    <citation type="submission" date="2020-05" db="UniProtKB">
        <authorList>
            <consortium name="EnsemblMetazoa"/>
        </authorList>
    </citation>
    <scope>IDENTIFICATION</scope>
    <source>
        <strain evidence="6">IAEA</strain>
    </source>
</reference>
<evidence type="ECO:0000256" key="4">
    <source>
        <dbReference type="SAM" id="Phobius"/>
    </source>
</evidence>
<evidence type="ECO:0000259" key="5">
    <source>
        <dbReference type="Pfam" id="PF04389"/>
    </source>
</evidence>
<feature type="transmembrane region" description="Helical" evidence="4">
    <location>
        <begin position="479"/>
        <end position="505"/>
    </location>
</feature>
<dbReference type="Gene3D" id="3.40.630.10">
    <property type="entry name" value="Zn peptidases"/>
    <property type="match status" value="2"/>
</dbReference>
<evidence type="ECO:0000256" key="3">
    <source>
        <dbReference type="ARBA" id="ARBA00022824"/>
    </source>
</evidence>
<feature type="transmembrane region" description="Helical" evidence="4">
    <location>
        <begin position="448"/>
        <end position="467"/>
    </location>
</feature>
<dbReference type="Pfam" id="PF04389">
    <property type="entry name" value="Peptidase_M28"/>
    <property type="match status" value="2"/>
</dbReference>
<comment type="cofactor">
    <cofactor evidence="1">
        <name>Zn(2+)</name>
        <dbReference type="ChEBI" id="CHEBI:29105"/>
    </cofactor>
</comment>
<dbReference type="STRING" id="67801.A0A1B0BKH5"/>
<dbReference type="PANTHER" id="PTHR12147:SF22">
    <property type="entry name" value="ENDOPLASMIC RETICULUM METALLOPEPTIDASE 1"/>
    <property type="match status" value="1"/>
</dbReference>
<protein>
    <recommendedName>
        <fullName evidence="5">Peptidase M28 domain-containing protein</fullName>
    </recommendedName>
</protein>
<proteinExistence type="predicted"/>
<evidence type="ECO:0000313" key="6">
    <source>
        <dbReference type="EnsemblMetazoa" id="GPPI033086-PA"/>
    </source>
</evidence>
<comment type="subcellular location">
    <subcellularLocation>
        <location evidence="2">Endoplasmic reticulum</location>
    </subcellularLocation>
</comment>
<feature type="transmembrane region" description="Helical" evidence="4">
    <location>
        <begin position="382"/>
        <end position="400"/>
    </location>
</feature>
<dbReference type="Proteomes" id="UP000092460">
    <property type="component" value="Unassembled WGS sequence"/>
</dbReference>
<keyword evidence="4" id="KW-0812">Transmembrane</keyword>
<keyword evidence="4" id="KW-1133">Transmembrane helix</keyword>
<reference evidence="7" key="1">
    <citation type="submission" date="2015-01" db="EMBL/GenBank/DDBJ databases">
        <authorList>
            <person name="Aksoy S."/>
            <person name="Warren W."/>
            <person name="Wilson R.K."/>
        </authorList>
    </citation>
    <scope>NUCLEOTIDE SEQUENCE [LARGE SCALE GENOMIC DNA]</scope>
    <source>
        <strain evidence="7">IAEA</strain>
    </source>
</reference>
<feature type="domain" description="Peptidase M28" evidence="5">
    <location>
        <begin position="233"/>
        <end position="308"/>
    </location>
</feature>
<name>A0A1B0BKH5_9MUSC</name>
<accession>A0A1B0BKH5</accession>
<dbReference type="EMBL" id="JXJN01015946">
    <property type="status" value="NOT_ANNOTATED_CDS"/>
    <property type="molecule type" value="Genomic_DNA"/>
</dbReference>
<dbReference type="VEuPathDB" id="VectorBase:GPPI033086"/>
<keyword evidence="4" id="KW-0472">Membrane</keyword>
<sequence length="514" mass="58391">MESKKMLRHRANAINSDRKAIDPLLRHSQIIEDIDDETKTTGIKTYFISRDKIKSYWAPVFLSFWILLYYGIAIPAFHQLPNSLSYQDEILHKDRFIAERAEVHLHKITEIGPRVVGSVENEVMTIAYLKEQFRKLKDEAKSFYKIEYDLQVASGSYIHWKMINSYQGVQNFIIKIGPKNTNSTSYLLVNSHFDSVPRGPGAGDDGVMVSVMLEVLRVLSQSPHHLNNPLYKASVPHPFASTVAEEMFERHFIPSDTDFRIFRDYGKIPGLDMAHQYNGYVYHTRYDRPKIIPRNTLQNTGDNVLALVRAIANSTELEDTELRLRPNSSTWWDAHLSRKSLTRIKTASLPKCVVRTSSLLEALYTTLSVRILREMPSKAQKFAAGHVVFYDIMGLFLVFYDESMGILLNIAVSLAAVAACICSTKVIASQVDLTVSELIKHITLTSGAQLLAVIVASVLCLLMALVLDGINVSMSWFTFSWLILGLYFCPALFGMFIIPAIYFRFTRDVSVHYL</sequence>
<dbReference type="EnsemblMetazoa" id="GPPI033086-RA">
    <property type="protein sequence ID" value="GPPI033086-PA"/>
    <property type="gene ID" value="GPPI033086"/>
</dbReference>
<organism evidence="6 7">
    <name type="scientific">Glossina palpalis gambiensis</name>
    <dbReference type="NCBI Taxonomy" id="67801"/>
    <lineage>
        <taxon>Eukaryota</taxon>
        <taxon>Metazoa</taxon>
        <taxon>Ecdysozoa</taxon>
        <taxon>Arthropoda</taxon>
        <taxon>Hexapoda</taxon>
        <taxon>Insecta</taxon>
        <taxon>Pterygota</taxon>
        <taxon>Neoptera</taxon>
        <taxon>Endopterygota</taxon>
        <taxon>Diptera</taxon>
        <taxon>Brachycera</taxon>
        <taxon>Muscomorpha</taxon>
        <taxon>Hippoboscoidea</taxon>
        <taxon>Glossinidae</taxon>
        <taxon>Glossina</taxon>
    </lineage>
</organism>
<dbReference type="InterPro" id="IPR007484">
    <property type="entry name" value="Peptidase_M28"/>
</dbReference>
<dbReference type="GO" id="GO:0006508">
    <property type="term" value="P:proteolysis"/>
    <property type="evidence" value="ECO:0007669"/>
    <property type="project" value="InterPro"/>
</dbReference>
<evidence type="ECO:0000256" key="1">
    <source>
        <dbReference type="ARBA" id="ARBA00001947"/>
    </source>
</evidence>
<dbReference type="AlphaFoldDB" id="A0A1B0BKH5"/>
<keyword evidence="3" id="KW-0256">Endoplasmic reticulum</keyword>
<evidence type="ECO:0000256" key="2">
    <source>
        <dbReference type="ARBA" id="ARBA00004240"/>
    </source>
</evidence>
<dbReference type="SUPFAM" id="SSF53187">
    <property type="entry name" value="Zn-dependent exopeptidases"/>
    <property type="match status" value="1"/>
</dbReference>
<evidence type="ECO:0000313" key="7">
    <source>
        <dbReference type="Proteomes" id="UP000092460"/>
    </source>
</evidence>
<feature type="domain" description="Peptidase M28" evidence="5">
    <location>
        <begin position="171"/>
        <end position="229"/>
    </location>
</feature>
<keyword evidence="7" id="KW-1185">Reference proteome</keyword>
<dbReference type="InterPro" id="IPR045175">
    <property type="entry name" value="M28_fam"/>
</dbReference>
<dbReference type="GO" id="GO:0005783">
    <property type="term" value="C:endoplasmic reticulum"/>
    <property type="evidence" value="ECO:0007669"/>
    <property type="project" value="UniProtKB-SubCell"/>
</dbReference>
<dbReference type="GO" id="GO:0008235">
    <property type="term" value="F:metalloexopeptidase activity"/>
    <property type="evidence" value="ECO:0007669"/>
    <property type="project" value="InterPro"/>
</dbReference>
<feature type="transmembrane region" description="Helical" evidence="4">
    <location>
        <begin position="407"/>
        <end position="428"/>
    </location>
</feature>
<dbReference type="PANTHER" id="PTHR12147">
    <property type="entry name" value="METALLOPEPTIDASE M28 FAMILY MEMBER"/>
    <property type="match status" value="1"/>
</dbReference>